<keyword evidence="2" id="KW-1185">Reference proteome</keyword>
<dbReference type="Proteomes" id="UP000075320">
    <property type="component" value="Unassembled WGS sequence"/>
</dbReference>
<dbReference type="EMBL" id="LUKE01000004">
    <property type="protein sequence ID" value="KYG63141.1"/>
    <property type="molecule type" value="Genomic_DNA"/>
</dbReference>
<dbReference type="AlphaFoldDB" id="A0A150WHF9"/>
<comment type="caution">
    <text evidence="1">The sequence shown here is derived from an EMBL/GenBank/DDBJ whole genome shotgun (WGS) entry which is preliminary data.</text>
</comment>
<organism evidence="1 2">
    <name type="scientific">Bdellovibrio bacteriovorus</name>
    <dbReference type="NCBI Taxonomy" id="959"/>
    <lineage>
        <taxon>Bacteria</taxon>
        <taxon>Pseudomonadati</taxon>
        <taxon>Bdellovibrionota</taxon>
        <taxon>Bdellovibrionia</taxon>
        <taxon>Bdellovibrionales</taxon>
        <taxon>Pseudobdellovibrionaceae</taxon>
        <taxon>Bdellovibrio</taxon>
    </lineage>
</organism>
<gene>
    <name evidence="1" type="ORF">AZI86_15640</name>
</gene>
<accession>A0A150WHF9</accession>
<sequence length="132" mass="15264">MSINNIQATQFFDELRAHMAKQTKSNIPIELIFAIGDPKTNNNIPYIGVFDTNNPKAKPLILLTNRLGTGRRWTNEISPLSKAHPVINFALIAFENKKEEWRIQNFDFDLKDSADFLLQFMRQVSSYLYSDQ</sequence>
<dbReference type="RefSeq" id="WP_061836216.1">
    <property type="nucleotide sequence ID" value="NZ_LUKE01000004.1"/>
</dbReference>
<evidence type="ECO:0000313" key="2">
    <source>
        <dbReference type="Proteomes" id="UP000075320"/>
    </source>
</evidence>
<proteinExistence type="predicted"/>
<protein>
    <submittedName>
        <fullName evidence="1">Uncharacterized protein</fullName>
    </submittedName>
</protein>
<evidence type="ECO:0000313" key="1">
    <source>
        <dbReference type="EMBL" id="KYG63141.1"/>
    </source>
</evidence>
<name>A0A150WHF9_BDEBC</name>
<reference evidence="1 2" key="1">
    <citation type="submission" date="2016-03" db="EMBL/GenBank/DDBJ databases">
        <authorList>
            <person name="Ploux O."/>
        </authorList>
    </citation>
    <scope>NUCLEOTIDE SEQUENCE [LARGE SCALE GENOMIC DNA]</scope>
    <source>
        <strain evidence="1 2">R0</strain>
    </source>
</reference>